<dbReference type="InterPro" id="IPR037185">
    <property type="entry name" value="EmrE-like"/>
</dbReference>
<dbReference type="Proteomes" id="UP000426246">
    <property type="component" value="Chromosome"/>
</dbReference>
<gene>
    <name evidence="9" type="ORF">EHS13_05045</name>
</gene>
<dbReference type="EMBL" id="CP034235">
    <property type="protein sequence ID" value="QGQ99954.1"/>
    <property type="molecule type" value="Genomic_DNA"/>
</dbReference>
<feature type="transmembrane region" description="Helical" evidence="7">
    <location>
        <begin position="80"/>
        <end position="102"/>
    </location>
</feature>
<name>A0A6B8RVZ6_9BACL</name>
<evidence type="ECO:0000256" key="6">
    <source>
        <dbReference type="ARBA" id="ARBA00023136"/>
    </source>
</evidence>
<evidence type="ECO:0000313" key="10">
    <source>
        <dbReference type="Proteomes" id="UP000426246"/>
    </source>
</evidence>
<comment type="similarity">
    <text evidence="2">Belongs to the EamA transporter family.</text>
</comment>
<feature type="transmembrane region" description="Helical" evidence="7">
    <location>
        <begin position="42"/>
        <end position="59"/>
    </location>
</feature>
<dbReference type="InterPro" id="IPR051258">
    <property type="entry name" value="Diverse_Substrate_Transporter"/>
</dbReference>
<evidence type="ECO:0000256" key="7">
    <source>
        <dbReference type="SAM" id="Phobius"/>
    </source>
</evidence>
<dbReference type="KEGG" id="ppsc:EHS13_05045"/>
<accession>A0A6B8RVZ6</accession>
<evidence type="ECO:0000256" key="1">
    <source>
        <dbReference type="ARBA" id="ARBA00004651"/>
    </source>
</evidence>
<sequence>MKDKQQFRANLLLLLAAGIWGFAFVAQKTSMEHIGPYTFNGLRFALGALSLLPMIYFFSRRSSANKDAQINKNEWKKVRSAGFKVGLILFAGSSLQQVGLIYTTAGKAAFITGLYIVIVPLLGLFLKQRLNLNMGLGAFLAAIGLYFLSITNRLTISQGDLLELIGALFWSVHILMIDNYSRKVDVLKLSLVQMITCSVFSLGVAVCTEVIAWSTINQVIIPILYGGILSAGVAYTLQIIGQKNAQPAKAAIIFSMEAVFAALGGYLLLHEHLSSRSLTGCLLMLLGMLLPQLPRIRLFK</sequence>
<dbReference type="InterPro" id="IPR000620">
    <property type="entry name" value="EamA_dom"/>
</dbReference>
<dbReference type="PANTHER" id="PTHR42920:SF5">
    <property type="entry name" value="EAMA DOMAIN-CONTAINING PROTEIN"/>
    <property type="match status" value="1"/>
</dbReference>
<feature type="domain" description="EamA" evidence="8">
    <location>
        <begin position="159"/>
        <end position="290"/>
    </location>
</feature>
<organism evidence="9 10">
    <name type="scientific">Paenibacillus psychroresistens</name>
    <dbReference type="NCBI Taxonomy" id="1778678"/>
    <lineage>
        <taxon>Bacteria</taxon>
        <taxon>Bacillati</taxon>
        <taxon>Bacillota</taxon>
        <taxon>Bacilli</taxon>
        <taxon>Bacillales</taxon>
        <taxon>Paenibacillaceae</taxon>
        <taxon>Paenibacillus</taxon>
    </lineage>
</organism>
<feature type="domain" description="EamA" evidence="8">
    <location>
        <begin position="9"/>
        <end position="149"/>
    </location>
</feature>
<reference evidence="10" key="1">
    <citation type="submission" date="2018-11" db="EMBL/GenBank/DDBJ databases">
        <title>Complete genome sequence of Paenibacillus sp. ML311-T8.</title>
        <authorList>
            <person name="Nam Y.-D."/>
            <person name="Kang J."/>
            <person name="Chung W.-H."/>
            <person name="Park Y.S."/>
        </authorList>
    </citation>
    <scope>NUCLEOTIDE SEQUENCE [LARGE SCALE GENOMIC DNA]</scope>
    <source>
        <strain evidence="10">ML311-T8</strain>
    </source>
</reference>
<proteinExistence type="inferred from homology"/>
<dbReference type="PANTHER" id="PTHR42920">
    <property type="entry name" value="OS03G0707200 PROTEIN-RELATED"/>
    <property type="match status" value="1"/>
</dbReference>
<protein>
    <submittedName>
        <fullName evidence="9">DMT family transporter</fullName>
    </submittedName>
</protein>
<dbReference type="OrthoDB" id="9804865at2"/>
<keyword evidence="5 7" id="KW-1133">Transmembrane helix</keyword>
<evidence type="ECO:0000256" key="5">
    <source>
        <dbReference type="ARBA" id="ARBA00022989"/>
    </source>
</evidence>
<evidence type="ECO:0000313" key="9">
    <source>
        <dbReference type="EMBL" id="QGQ99954.1"/>
    </source>
</evidence>
<comment type="subcellular location">
    <subcellularLocation>
        <location evidence="1">Cell membrane</location>
        <topology evidence="1">Multi-pass membrane protein</topology>
    </subcellularLocation>
</comment>
<feature type="transmembrane region" description="Helical" evidence="7">
    <location>
        <begin position="275"/>
        <end position="293"/>
    </location>
</feature>
<evidence type="ECO:0000256" key="3">
    <source>
        <dbReference type="ARBA" id="ARBA00022475"/>
    </source>
</evidence>
<dbReference type="SUPFAM" id="SSF103481">
    <property type="entry name" value="Multidrug resistance efflux transporter EmrE"/>
    <property type="match status" value="2"/>
</dbReference>
<evidence type="ECO:0000256" key="4">
    <source>
        <dbReference type="ARBA" id="ARBA00022692"/>
    </source>
</evidence>
<feature type="transmembrane region" description="Helical" evidence="7">
    <location>
        <begin position="250"/>
        <end position="269"/>
    </location>
</feature>
<evidence type="ECO:0000259" key="8">
    <source>
        <dbReference type="Pfam" id="PF00892"/>
    </source>
</evidence>
<feature type="transmembrane region" description="Helical" evidence="7">
    <location>
        <begin position="219"/>
        <end position="238"/>
    </location>
</feature>
<keyword evidence="4 7" id="KW-0812">Transmembrane</keyword>
<evidence type="ECO:0000256" key="2">
    <source>
        <dbReference type="ARBA" id="ARBA00007362"/>
    </source>
</evidence>
<keyword evidence="10" id="KW-1185">Reference proteome</keyword>
<dbReference type="AlphaFoldDB" id="A0A6B8RVZ6"/>
<feature type="transmembrane region" description="Helical" evidence="7">
    <location>
        <begin position="108"/>
        <end position="125"/>
    </location>
</feature>
<feature type="transmembrane region" description="Helical" evidence="7">
    <location>
        <begin position="189"/>
        <end position="213"/>
    </location>
</feature>
<feature type="transmembrane region" description="Helical" evidence="7">
    <location>
        <begin position="132"/>
        <end position="149"/>
    </location>
</feature>
<keyword evidence="3" id="KW-1003">Cell membrane</keyword>
<keyword evidence="6 7" id="KW-0472">Membrane</keyword>
<dbReference type="GO" id="GO:0005886">
    <property type="term" value="C:plasma membrane"/>
    <property type="evidence" value="ECO:0007669"/>
    <property type="project" value="UniProtKB-SubCell"/>
</dbReference>
<dbReference type="Pfam" id="PF00892">
    <property type="entry name" value="EamA"/>
    <property type="match status" value="2"/>
</dbReference>